<proteinExistence type="predicted"/>
<keyword evidence="1" id="KW-0378">Hydrolase</keyword>
<dbReference type="GO" id="GO:0016787">
    <property type="term" value="F:hydrolase activity"/>
    <property type="evidence" value="ECO:0007669"/>
    <property type="project" value="UniProtKB-KW"/>
</dbReference>
<name>A0A1W6L3W7_9BURK</name>
<organism evidence="1 2">
    <name type="scientific">Piscinibacter gummiphilus</name>
    <dbReference type="NCBI Taxonomy" id="946333"/>
    <lineage>
        <taxon>Bacteria</taxon>
        <taxon>Pseudomonadati</taxon>
        <taxon>Pseudomonadota</taxon>
        <taxon>Betaproteobacteria</taxon>
        <taxon>Burkholderiales</taxon>
        <taxon>Sphaerotilaceae</taxon>
        <taxon>Piscinibacter</taxon>
    </lineage>
</organism>
<dbReference type="AlphaFoldDB" id="A0A1W6L3W7"/>
<protein>
    <submittedName>
        <fullName evidence="1">Hydrolase</fullName>
    </submittedName>
</protein>
<sequence>MDSLSQIALGAAVGVAVMGRRTALWKSALWGAVAGTLPDLDVLVRHGNPVHDMVLHRAESHSLFWLTLFSLPFSAALARLLGEWPQWRRWWLAMWLALVTHPLLDTMTVYGTQLGLPFTNHPYGVGSVFIIDLLYTVPLLVGTTWALRSKGSPRGLFANAMGLVLSTGYLAWGVAAQWHVDRLARDSLAREGIAAERVLVTPAPFNTLLWRVVAMSGDSYHEGFHSLLDESPRIAFDRFPRGNALLAETRDIDAVQRITAFSQGFYRLSEAGGKVLISDLRMGQEPFYTFTFAVAQRHSAAVPLDVPEQIVERPDMGRVLPWLGRRMLGEPLAPPR</sequence>
<dbReference type="RefSeq" id="WP_085749245.1">
    <property type="nucleotide sequence ID" value="NZ_BSPR01000002.1"/>
</dbReference>
<dbReference type="InterPro" id="IPR053170">
    <property type="entry name" value="Transcription_regulator"/>
</dbReference>
<dbReference type="Proteomes" id="UP000193427">
    <property type="component" value="Chromosome"/>
</dbReference>
<dbReference type="OrthoDB" id="9781927at2"/>
<dbReference type="STRING" id="946333.A4W93_03230"/>
<dbReference type="InterPro" id="IPR007404">
    <property type="entry name" value="YdjM-like"/>
</dbReference>
<dbReference type="PANTHER" id="PTHR40031:SF1">
    <property type="entry name" value="MEMBRANE-BOUND METAL-DEPENDENT HYDROLASE"/>
    <property type="match status" value="1"/>
</dbReference>
<dbReference type="PANTHER" id="PTHR40031">
    <property type="entry name" value="HYPOTHETICAL MEMBRANE SPANNING PROTEIN"/>
    <property type="match status" value="1"/>
</dbReference>
<reference evidence="1 2" key="1">
    <citation type="submission" date="2016-04" db="EMBL/GenBank/DDBJ databases">
        <title>Complete genome sequence of natural rubber-degrading, novel Gram-negative bacterium, Rhizobacter gummiphilus strain NS21.</title>
        <authorList>
            <person name="Tabata M."/>
            <person name="Kasai D."/>
            <person name="Fukuda M."/>
        </authorList>
    </citation>
    <scope>NUCLEOTIDE SEQUENCE [LARGE SCALE GENOMIC DNA]</scope>
    <source>
        <strain evidence="1 2">NS21</strain>
    </source>
</reference>
<accession>A0A1W6L3W7</accession>
<dbReference type="Pfam" id="PF04307">
    <property type="entry name" value="YdjM"/>
    <property type="match status" value="1"/>
</dbReference>
<dbReference type="EMBL" id="CP015118">
    <property type="protein sequence ID" value="ARN19009.1"/>
    <property type="molecule type" value="Genomic_DNA"/>
</dbReference>
<keyword evidence="2" id="KW-1185">Reference proteome</keyword>
<evidence type="ECO:0000313" key="2">
    <source>
        <dbReference type="Proteomes" id="UP000193427"/>
    </source>
</evidence>
<dbReference type="KEGG" id="rgu:A4W93_03230"/>
<gene>
    <name evidence="1" type="ORF">A4W93_03230</name>
</gene>
<evidence type="ECO:0000313" key="1">
    <source>
        <dbReference type="EMBL" id="ARN19009.1"/>
    </source>
</evidence>